<comment type="caution">
    <text evidence="1">The sequence shown here is derived from an EMBL/GenBank/DDBJ whole genome shotgun (WGS) entry which is preliminary data.</text>
</comment>
<gene>
    <name evidence="1" type="ORF">AYI68_g2254</name>
</gene>
<dbReference type="Proteomes" id="UP000187455">
    <property type="component" value="Unassembled WGS sequence"/>
</dbReference>
<sequence>MHQDAFDALLMSMKSQKRKRRVQPFRKRQQVAFSYESSISNVATEQTTSVATAPA</sequence>
<reference evidence="1 2" key="1">
    <citation type="journal article" date="2016" name="Mol. Biol. Evol.">
        <title>Genome-Wide Survey of Gut Fungi (Harpellales) Reveals the First Horizontally Transferred Ubiquitin Gene from a Mosquito Host.</title>
        <authorList>
            <person name="Wang Y."/>
            <person name="White M.M."/>
            <person name="Kvist S."/>
            <person name="Moncalvo J.M."/>
        </authorList>
    </citation>
    <scope>NUCLEOTIDE SEQUENCE [LARGE SCALE GENOMIC DNA]</scope>
    <source>
        <strain evidence="1 2">ALG-7-W6</strain>
    </source>
</reference>
<accession>A0A1R0H376</accession>
<feature type="non-terminal residue" evidence="1">
    <location>
        <position position="55"/>
    </location>
</feature>
<evidence type="ECO:0000313" key="1">
    <source>
        <dbReference type="EMBL" id="OLY83600.1"/>
    </source>
</evidence>
<evidence type="ECO:0000313" key="2">
    <source>
        <dbReference type="Proteomes" id="UP000187455"/>
    </source>
</evidence>
<dbReference type="AlphaFoldDB" id="A0A1R0H376"/>
<dbReference type="EMBL" id="LSSL01000824">
    <property type="protein sequence ID" value="OLY83600.1"/>
    <property type="molecule type" value="Genomic_DNA"/>
</dbReference>
<protein>
    <submittedName>
        <fullName evidence="1">Uncharacterized protein</fullName>
    </submittedName>
</protein>
<keyword evidence="2" id="KW-1185">Reference proteome</keyword>
<proteinExistence type="predicted"/>
<organism evidence="1 2">
    <name type="scientific">Smittium mucronatum</name>
    <dbReference type="NCBI Taxonomy" id="133383"/>
    <lineage>
        <taxon>Eukaryota</taxon>
        <taxon>Fungi</taxon>
        <taxon>Fungi incertae sedis</taxon>
        <taxon>Zoopagomycota</taxon>
        <taxon>Kickxellomycotina</taxon>
        <taxon>Harpellomycetes</taxon>
        <taxon>Harpellales</taxon>
        <taxon>Legeriomycetaceae</taxon>
        <taxon>Smittium</taxon>
    </lineage>
</organism>
<name>A0A1R0H376_9FUNG</name>